<gene>
    <name evidence="2" type="ORF">MARA_01520</name>
</gene>
<name>A0A7I7RQ68_9MYCO</name>
<organism evidence="2 3">
    <name type="scientific">Mycolicibacterium arabiense</name>
    <dbReference type="NCBI Taxonomy" id="1286181"/>
    <lineage>
        <taxon>Bacteria</taxon>
        <taxon>Bacillati</taxon>
        <taxon>Actinomycetota</taxon>
        <taxon>Actinomycetes</taxon>
        <taxon>Mycobacteriales</taxon>
        <taxon>Mycobacteriaceae</taxon>
        <taxon>Mycolicibacterium</taxon>
    </lineage>
</organism>
<dbReference type="AlphaFoldDB" id="A0A7I7RQ68"/>
<accession>A0A7I7RQ68</accession>
<proteinExistence type="predicted"/>
<reference evidence="2 3" key="1">
    <citation type="journal article" date="2019" name="Emerg. Microbes Infect.">
        <title>Comprehensive subspecies identification of 175 nontuberculous mycobacteria species based on 7547 genomic profiles.</title>
        <authorList>
            <person name="Matsumoto Y."/>
            <person name="Kinjo T."/>
            <person name="Motooka D."/>
            <person name="Nabeya D."/>
            <person name="Jung N."/>
            <person name="Uechi K."/>
            <person name="Horii T."/>
            <person name="Iida T."/>
            <person name="Fujita J."/>
            <person name="Nakamura S."/>
        </authorList>
    </citation>
    <scope>NUCLEOTIDE SEQUENCE [LARGE SCALE GENOMIC DNA]</scope>
    <source>
        <strain evidence="2 3">JCM 18538</strain>
        <plasmid evidence="2">pJCM18538</plasmid>
    </source>
</reference>
<dbReference type="KEGG" id="marz:MARA_01520"/>
<protein>
    <submittedName>
        <fullName evidence="2">Uncharacterized protein</fullName>
    </submittedName>
</protein>
<sequence>MRGRTDGLADAAPDTGLADSADSVVGEDLADYGRVRVPADGWCLLYSVLVSAPPQLLPSEVWSDAGAERAAILAQLSGPARLGARAVGGSPQASPLLRRAAVALRDVVRQWVAGRDRLPDDVVAQFRRSESQMGQLRTFWTTPITRRCWLGWKRPE</sequence>
<dbReference type="Proteomes" id="UP000467428">
    <property type="component" value="Plasmid pJCM18538"/>
</dbReference>
<evidence type="ECO:0000256" key="1">
    <source>
        <dbReference type="SAM" id="MobiDB-lite"/>
    </source>
</evidence>
<geneLocation type="plasmid" evidence="2">
    <name>pJCM18538</name>
</geneLocation>
<dbReference type="EMBL" id="AP022592">
    <property type="protein sequence ID" value="BBY46722.1"/>
    <property type="molecule type" value="Genomic_DNA"/>
</dbReference>
<keyword evidence="2" id="KW-0614">Plasmid</keyword>
<keyword evidence="3" id="KW-1185">Reference proteome</keyword>
<evidence type="ECO:0000313" key="3">
    <source>
        <dbReference type="Proteomes" id="UP000467428"/>
    </source>
</evidence>
<feature type="region of interest" description="Disordered" evidence="1">
    <location>
        <begin position="1"/>
        <end position="20"/>
    </location>
</feature>
<evidence type="ECO:0000313" key="2">
    <source>
        <dbReference type="EMBL" id="BBY46722.1"/>
    </source>
</evidence>